<dbReference type="EMBL" id="KZ819662">
    <property type="protein sequence ID" value="PWN30636.1"/>
    <property type="molecule type" value="Genomic_DNA"/>
</dbReference>
<dbReference type="Pfam" id="PF00612">
    <property type="entry name" value="IQ"/>
    <property type="match status" value="1"/>
</dbReference>
<dbReference type="GeneID" id="37025719"/>
<feature type="compositionally biased region" description="Polar residues" evidence="1">
    <location>
        <begin position="115"/>
        <end position="125"/>
    </location>
</feature>
<evidence type="ECO:0000313" key="3">
    <source>
        <dbReference type="Proteomes" id="UP000245884"/>
    </source>
</evidence>
<dbReference type="CDD" id="cd23767">
    <property type="entry name" value="IQCD"/>
    <property type="match status" value="1"/>
</dbReference>
<feature type="region of interest" description="Disordered" evidence="1">
    <location>
        <begin position="244"/>
        <end position="324"/>
    </location>
</feature>
<feature type="region of interest" description="Disordered" evidence="1">
    <location>
        <begin position="110"/>
        <end position="171"/>
    </location>
</feature>
<evidence type="ECO:0000313" key="2">
    <source>
        <dbReference type="EMBL" id="PWN30636.1"/>
    </source>
</evidence>
<dbReference type="InterPro" id="IPR000048">
    <property type="entry name" value="IQ_motif_EF-hand-BS"/>
</dbReference>
<keyword evidence="3" id="KW-1185">Reference proteome</keyword>
<gene>
    <name evidence="2" type="ORF">BDZ90DRAFT_19400</name>
</gene>
<dbReference type="PROSITE" id="PS50096">
    <property type="entry name" value="IQ"/>
    <property type="match status" value="1"/>
</dbReference>
<accession>A0A316UZC6</accession>
<dbReference type="OrthoDB" id="7344096at2759"/>
<reference evidence="2 3" key="1">
    <citation type="journal article" date="2018" name="Mol. Biol. Evol.">
        <title>Broad Genomic Sampling Reveals a Smut Pathogenic Ancestry of the Fungal Clade Ustilaginomycotina.</title>
        <authorList>
            <person name="Kijpornyongpan T."/>
            <person name="Mondo S.J."/>
            <person name="Barry K."/>
            <person name="Sandor L."/>
            <person name="Lee J."/>
            <person name="Lipzen A."/>
            <person name="Pangilinan J."/>
            <person name="LaButti K."/>
            <person name="Hainaut M."/>
            <person name="Henrissat B."/>
            <person name="Grigoriev I.V."/>
            <person name="Spatafora J.W."/>
            <person name="Aime M.C."/>
        </authorList>
    </citation>
    <scope>NUCLEOTIDE SEQUENCE [LARGE SCALE GENOMIC DNA]</scope>
    <source>
        <strain evidence="2 3">MCA 5214</strain>
    </source>
</reference>
<feature type="compositionally biased region" description="Basic and acidic residues" evidence="1">
    <location>
        <begin position="1"/>
        <end position="20"/>
    </location>
</feature>
<organism evidence="2 3">
    <name type="scientific">Jaminaea rosea</name>
    <dbReference type="NCBI Taxonomy" id="1569628"/>
    <lineage>
        <taxon>Eukaryota</taxon>
        <taxon>Fungi</taxon>
        <taxon>Dikarya</taxon>
        <taxon>Basidiomycota</taxon>
        <taxon>Ustilaginomycotina</taxon>
        <taxon>Exobasidiomycetes</taxon>
        <taxon>Microstromatales</taxon>
        <taxon>Microstromatales incertae sedis</taxon>
        <taxon>Jaminaea</taxon>
    </lineage>
</organism>
<dbReference type="Proteomes" id="UP000245884">
    <property type="component" value="Unassembled WGS sequence"/>
</dbReference>
<protein>
    <submittedName>
        <fullName evidence="2">Uncharacterized protein</fullName>
    </submittedName>
</protein>
<dbReference type="SMART" id="SM00015">
    <property type="entry name" value="IQ"/>
    <property type="match status" value="1"/>
</dbReference>
<sequence>MPRQDEPKLHAAEAVPDSRGKASGRTGAPVAKLVLPPERAAARQVVDDGHLALCCCAAAPWLERTSVPSSFCTIGVAASIGTIYKLKLDHHSPHHPYVLSSALCEGPALLGQGDHPSSPTFQYPDSTRLDLPIMTDNASSREGPSLSKEEAAKASKVAQGNSNSNSSSPDDREIAAASLIQRNYRGYKTRRELQGMGLDAGARWEEAFHHMKLDDAREQQLGKKQGGGKSDAANRWKRGGVLVGQIAGSPSCGGSGEKKNGGTDSKAAGPIGTDGPVQGGPTIHEDGRSSGSGESSAPAEGAPQKTKSEGMVGDVPGAQEDGKIDNVKPIAKRNQHGLKMIEWWTRGSAAQDLSKTMEAAYWLEMVDKKREQVTKGDWLR</sequence>
<feature type="compositionally biased region" description="Low complexity" evidence="1">
    <location>
        <begin position="289"/>
        <end position="303"/>
    </location>
</feature>
<proteinExistence type="predicted"/>
<dbReference type="RefSeq" id="XP_025365248.1">
    <property type="nucleotide sequence ID" value="XM_025503896.1"/>
</dbReference>
<evidence type="ECO:0000256" key="1">
    <source>
        <dbReference type="SAM" id="MobiDB-lite"/>
    </source>
</evidence>
<dbReference type="AlphaFoldDB" id="A0A316UZC6"/>
<feature type="region of interest" description="Disordered" evidence="1">
    <location>
        <begin position="1"/>
        <end position="28"/>
    </location>
</feature>
<name>A0A316UZC6_9BASI</name>
<dbReference type="STRING" id="1569628.A0A316UZC6"/>